<dbReference type="PANTHER" id="PTHR43798">
    <property type="entry name" value="MONOACYLGLYCEROL LIPASE"/>
    <property type="match status" value="1"/>
</dbReference>
<reference evidence="2" key="1">
    <citation type="submission" date="2021-02" db="EMBL/GenBank/DDBJ databases">
        <title>Genome sequence Cadophora malorum strain M34.</title>
        <authorList>
            <person name="Stefanovic E."/>
            <person name="Vu D."/>
            <person name="Scully C."/>
            <person name="Dijksterhuis J."/>
            <person name="Roader J."/>
            <person name="Houbraken J."/>
        </authorList>
    </citation>
    <scope>NUCLEOTIDE SEQUENCE</scope>
    <source>
        <strain evidence="2">M34</strain>
    </source>
</reference>
<dbReference type="Pfam" id="PF00561">
    <property type="entry name" value="Abhydrolase_1"/>
    <property type="match status" value="1"/>
</dbReference>
<evidence type="ECO:0000259" key="1">
    <source>
        <dbReference type="Pfam" id="PF00561"/>
    </source>
</evidence>
<proteinExistence type="predicted"/>
<feature type="domain" description="AB hydrolase-1" evidence="1">
    <location>
        <begin position="40"/>
        <end position="148"/>
    </location>
</feature>
<protein>
    <recommendedName>
        <fullName evidence="1">AB hydrolase-1 domain-containing protein</fullName>
    </recommendedName>
</protein>
<sequence length="332" mass="36142">MAPQTSPIDWSSGSKSDFVSIGTHSLNLSVSGPSRRPDSPIIILMTGHASSTLEWAAVIPLITPFARILGYDRSGLGLSQTKVPPPAITTAVSVAEELSALLRNAKIPPPYIMLAHSWGGVLAREFLHLHPSDVVGMVFVDANSEYTFPDPSTFPYPYMNAVQGSVSYIEATGLARDTVLSAEQCQAIVEENAQPGHLQAEEAEAAGFHGGDFDVLKDKQQLEMHALGKWPVSVIHANGARDFQMVYDAGVAAGNGTAQERALFRDFIADCTEHGAIRARKIMELSSDESLRRFRETKKSGHNVQLLEPELIDEEVRWVFGEAMKIIAQQYG</sequence>
<dbReference type="SUPFAM" id="SSF53474">
    <property type="entry name" value="alpha/beta-Hydrolases"/>
    <property type="match status" value="1"/>
</dbReference>
<dbReference type="InterPro" id="IPR029058">
    <property type="entry name" value="AB_hydrolase_fold"/>
</dbReference>
<accession>A0A8H7T3J5</accession>
<dbReference type="Gene3D" id="3.40.50.1820">
    <property type="entry name" value="alpha/beta hydrolase"/>
    <property type="match status" value="1"/>
</dbReference>
<dbReference type="PANTHER" id="PTHR43798:SF33">
    <property type="entry name" value="HYDROLASE, PUTATIVE (AFU_ORTHOLOGUE AFUA_2G14860)-RELATED"/>
    <property type="match status" value="1"/>
</dbReference>
<dbReference type="AlphaFoldDB" id="A0A8H7T3J5"/>
<evidence type="ECO:0000313" key="3">
    <source>
        <dbReference type="Proteomes" id="UP000664132"/>
    </source>
</evidence>
<gene>
    <name evidence="2" type="ORF">IFR04_015139</name>
</gene>
<organism evidence="2 3">
    <name type="scientific">Cadophora malorum</name>
    <dbReference type="NCBI Taxonomy" id="108018"/>
    <lineage>
        <taxon>Eukaryota</taxon>
        <taxon>Fungi</taxon>
        <taxon>Dikarya</taxon>
        <taxon>Ascomycota</taxon>
        <taxon>Pezizomycotina</taxon>
        <taxon>Leotiomycetes</taxon>
        <taxon>Helotiales</taxon>
        <taxon>Ploettnerulaceae</taxon>
        <taxon>Cadophora</taxon>
    </lineage>
</organism>
<comment type="caution">
    <text evidence="2">The sequence shown here is derived from an EMBL/GenBank/DDBJ whole genome shotgun (WGS) entry which is preliminary data.</text>
</comment>
<dbReference type="Proteomes" id="UP000664132">
    <property type="component" value="Unassembled WGS sequence"/>
</dbReference>
<dbReference type="GO" id="GO:0016020">
    <property type="term" value="C:membrane"/>
    <property type="evidence" value="ECO:0007669"/>
    <property type="project" value="TreeGrafter"/>
</dbReference>
<name>A0A8H7T3J5_9HELO</name>
<dbReference type="OrthoDB" id="294702at2759"/>
<evidence type="ECO:0000313" key="2">
    <source>
        <dbReference type="EMBL" id="KAG4411728.1"/>
    </source>
</evidence>
<keyword evidence="3" id="KW-1185">Reference proteome</keyword>
<dbReference type="InterPro" id="IPR000073">
    <property type="entry name" value="AB_hydrolase_1"/>
</dbReference>
<dbReference type="EMBL" id="JAFJYH010000445">
    <property type="protein sequence ID" value="KAG4411728.1"/>
    <property type="molecule type" value="Genomic_DNA"/>
</dbReference>
<dbReference type="InterPro" id="IPR050266">
    <property type="entry name" value="AB_hydrolase_sf"/>
</dbReference>